<dbReference type="InterPro" id="IPR036388">
    <property type="entry name" value="WH-like_DNA-bd_sf"/>
</dbReference>
<proteinExistence type="predicted"/>
<accession>A0ABU5DRK9</accession>
<dbReference type="EMBL" id="JAXCLA010000012">
    <property type="protein sequence ID" value="MDY0748956.1"/>
    <property type="molecule type" value="Genomic_DNA"/>
</dbReference>
<dbReference type="RefSeq" id="WP_320426925.1">
    <property type="nucleotide sequence ID" value="NZ_JAXCLA010000012.1"/>
</dbReference>
<evidence type="ECO:0000313" key="2">
    <source>
        <dbReference type="Proteomes" id="UP001285263"/>
    </source>
</evidence>
<comment type="caution">
    <text evidence="1">The sequence shown here is derived from an EMBL/GenBank/DDBJ whole genome shotgun (WGS) entry which is preliminary data.</text>
</comment>
<evidence type="ECO:0000313" key="1">
    <source>
        <dbReference type="EMBL" id="MDY0748956.1"/>
    </source>
</evidence>
<dbReference type="SUPFAM" id="SSF46785">
    <property type="entry name" value="Winged helix' DNA-binding domain"/>
    <property type="match status" value="1"/>
</dbReference>
<protein>
    <recommendedName>
        <fullName evidence="3">Crp/Fnr family transcriptional regulator</fullName>
    </recommendedName>
</protein>
<sequence length="239" mass="26042">MIATWPSAPLEQFASKGVLRRHERGETLDLSAASEADWIMIHAGAVVLSSRIGQETSIPTAVLWRGDVIGALSPVGARVSRYDVSTLVETTLLHVPKALIDKSDWRDCEALVHDTADRIQEQIAIRLAGDGLQRLMGVLGVLARALHPRDPFTRSASALSLPVKQGELAEFAGLSRRQVWIYLGRLAELGWVQTSRTSVTLTGSAAWFRLVPELRSRGLDCIATIEGCDETLARLALAE</sequence>
<name>A0ABU5DRK9_9BURK</name>
<gene>
    <name evidence="1" type="ORF">SNE35_30945</name>
</gene>
<reference evidence="1 2" key="1">
    <citation type="submission" date="2023-11" db="EMBL/GenBank/DDBJ databases">
        <title>Paucibacter sp. nov., isolated from fresh soil in Korea.</title>
        <authorList>
            <person name="Le N.T.T."/>
        </authorList>
    </citation>
    <scope>NUCLEOTIDE SEQUENCE [LARGE SCALE GENOMIC DNA]</scope>
    <source>
        <strain evidence="1 2">R3-3</strain>
    </source>
</reference>
<organism evidence="1 2">
    <name type="scientific">Roseateles agri</name>
    <dbReference type="NCBI Taxonomy" id="3098619"/>
    <lineage>
        <taxon>Bacteria</taxon>
        <taxon>Pseudomonadati</taxon>
        <taxon>Pseudomonadota</taxon>
        <taxon>Betaproteobacteria</taxon>
        <taxon>Burkholderiales</taxon>
        <taxon>Sphaerotilaceae</taxon>
        <taxon>Roseateles</taxon>
    </lineage>
</organism>
<dbReference type="InterPro" id="IPR036390">
    <property type="entry name" value="WH_DNA-bd_sf"/>
</dbReference>
<dbReference type="Gene3D" id="1.10.10.10">
    <property type="entry name" value="Winged helix-like DNA-binding domain superfamily/Winged helix DNA-binding domain"/>
    <property type="match status" value="1"/>
</dbReference>
<dbReference type="Gene3D" id="2.60.120.10">
    <property type="entry name" value="Jelly Rolls"/>
    <property type="match status" value="1"/>
</dbReference>
<evidence type="ECO:0008006" key="3">
    <source>
        <dbReference type="Google" id="ProtNLM"/>
    </source>
</evidence>
<dbReference type="InterPro" id="IPR014710">
    <property type="entry name" value="RmlC-like_jellyroll"/>
</dbReference>
<dbReference type="InterPro" id="IPR018490">
    <property type="entry name" value="cNMP-bd_dom_sf"/>
</dbReference>
<keyword evidence="2" id="KW-1185">Reference proteome</keyword>
<dbReference type="Proteomes" id="UP001285263">
    <property type="component" value="Unassembled WGS sequence"/>
</dbReference>
<dbReference type="SUPFAM" id="SSF51206">
    <property type="entry name" value="cAMP-binding domain-like"/>
    <property type="match status" value="1"/>
</dbReference>